<dbReference type="OrthoDB" id="10561at2157"/>
<protein>
    <recommendedName>
        <fullName evidence="2">DUF7144 domain-containing protein</fullName>
    </recommendedName>
</protein>
<dbReference type="BioCyc" id="CNIT1237085:G1324-487-MONOMER"/>
<dbReference type="InParanoid" id="K0IF48"/>
<dbReference type="Pfam" id="PF23636">
    <property type="entry name" value="DUF7144"/>
    <property type="match status" value="1"/>
</dbReference>
<keyword evidence="1" id="KW-0472">Membrane</keyword>
<feature type="transmembrane region" description="Helical" evidence="1">
    <location>
        <begin position="83"/>
        <end position="103"/>
    </location>
</feature>
<gene>
    <name evidence="3" type="ordered locus">Ngar_c04890</name>
</gene>
<dbReference type="STRING" id="1237085.Ngar_c04890"/>
<keyword evidence="4" id="KW-1185">Reference proteome</keyword>
<evidence type="ECO:0000256" key="1">
    <source>
        <dbReference type="SAM" id="Phobius"/>
    </source>
</evidence>
<feature type="transmembrane region" description="Helical" evidence="1">
    <location>
        <begin position="7"/>
        <end position="32"/>
    </location>
</feature>
<dbReference type="AlphaFoldDB" id="K0IF48"/>
<accession>K0IF48</accession>
<reference evidence="3 4" key="1">
    <citation type="journal article" date="2012" name="Environ. Microbiol.">
        <title>The genome of the ammonia-oxidizing Candidatus Nitrososphaera gargensis: insights into metabolic versatility and environmental adaptations.</title>
        <authorList>
            <person name="Spang A."/>
            <person name="Poehlein A."/>
            <person name="Offre P."/>
            <person name="Zumbragel S."/>
            <person name="Haider S."/>
            <person name="Rychlik N."/>
            <person name="Nowka B."/>
            <person name="Schmeisser C."/>
            <person name="Lebedeva E.V."/>
            <person name="Rattei T."/>
            <person name="Bohm C."/>
            <person name="Schmid M."/>
            <person name="Galushko A."/>
            <person name="Hatzenpichler R."/>
            <person name="Weinmaier T."/>
            <person name="Daniel R."/>
            <person name="Schleper C."/>
            <person name="Spieck E."/>
            <person name="Streit W."/>
            <person name="Wagner M."/>
        </authorList>
    </citation>
    <scope>NUCLEOTIDE SEQUENCE [LARGE SCALE GENOMIC DNA]</scope>
    <source>
        <strain evidence="4">Ga9.2</strain>
    </source>
</reference>
<dbReference type="KEGG" id="nga:Ngar_c04890"/>
<dbReference type="Proteomes" id="UP000008037">
    <property type="component" value="Chromosome"/>
</dbReference>
<evidence type="ECO:0000313" key="4">
    <source>
        <dbReference type="Proteomes" id="UP000008037"/>
    </source>
</evidence>
<feature type="domain" description="DUF7144" evidence="2">
    <location>
        <begin position="7"/>
        <end position="127"/>
    </location>
</feature>
<feature type="transmembrane region" description="Helical" evidence="1">
    <location>
        <begin position="109"/>
        <end position="126"/>
    </location>
</feature>
<keyword evidence="1" id="KW-1133">Transmembrane helix</keyword>
<dbReference type="GeneID" id="13796663"/>
<dbReference type="RefSeq" id="WP_015017979.1">
    <property type="nucleotide sequence ID" value="NC_018719.1"/>
</dbReference>
<organism evidence="3 4">
    <name type="scientific">Nitrososphaera gargensis (strain Ga9.2)</name>
    <dbReference type="NCBI Taxonomy" id="1237085"/>
    <lineage>
        <taxon>Archaea</taxon>
        <taxon>Nitrososphaerota</taxon>
        <taxon>Nitrososphaeria</taxon>
        <taxon>Nitrososphaerales</taxon>
        <taxon>Nitrososphaeraceae</taxon>
        <taxon>Nitrososphaera</taxon>
    </lineage>
</organism>
<dbReference type="InterPro" id="IPR055568">
    <property type="entry name" value="DUF7144"/>
</dbReference>
<dbReference type="HOGENOM" id="CLU_119855_0_0_2"/>
<name>K0IF48_NITGG</name>
<evidence type="ECO:0000313" key="3">
    <source>
        <dbReference type="EMBL" id="AFU57433.1"/>
    </source>
</evidence>
<keyword evidence="1" id="KW-0812">Transmembrane</keyword>
<dbReference type="EMBL" id="CP002408">
    <property type="protein sequence ID" value="AFU57433.1"/>
    <property type="molecule type" value="Genomic_DNA"/>
</dbReference>
<sequence>MDRPTGVTIIAVLMAIAGIVMIIAGISALAFAPFIPIAVPSQDLPAGLSMTMLGGIAVASGAFMLALGIAGLVISYGLFKGNGWAWTAAVVLSIIGIATSVLAIVTGNFGSVISLIINGVILYYLYRPHVKAYFGKAVSAPASDTTAA</sequence>
<feature type="transmembrane region" description="Helical" evidence="1">
    <location>
        <begin position="52"/>
        <end position="76"/>
    </location>
</feature>
<evidence type="ECO:0000259" key="2">
    <source>
        <dbReference type="Pfam" id="PF23636"/>
    </source>
</evidence>
<proteinExistence type="predicted"/>